<evidence type="ECO:0000313" key="3">
    <source>
        <dbReference type="Proteomes" id="UP000075884"/>
    </source>
</evidence>
<feature type="compositionally biased region" description="Basic residues" evidence="1">
    <location>
        <begin position="229"/>
        <end position="248"/>
    </location>
</feature>
<feature type="compositionally biased region" description="Basic residues" evidence="1">
    <location>
        <begin position="33"/>
        <end position="46"/>
    </location>
</feature>
<sequence length="264" mass="30234">VVFIIADTLLNKTSLILTYLSPPAQVPGQRSGRTARKQPRVRRTHRGVRSHVRALAGKGPLQPRERSRPAGWLRISLAPRDHRIHRGMPHGRRLLGPCTKRTGSASSCARTHHDRVRVHDPRGRILCARVLRDRIREPHVRNPCARDHLHARSPCAHVHHDHIRELRGLHVHSPCARVRHGRNPCVRVRHVHTREIHDRHAPSSHDAHSRGLHDGHHGHRTIAQTPPHCPRHCSRRPGPGRKPSASRHRLLRVQYMQLIAWSEN</sequence>
<feature type="region of interest" description="Disordered" evidence="1">
    <location>
        <begin position="197"/>
        <end position="248"/>
    </location>
</feature>
<reference evidence="3" key="1">
    <citation type="submission" date="2013-03" db="EMBL/GenBank/DDBJ databases">
        <title>The Genome Sequence of Anopheles dirus WRAIR2.</title>
        <authorList>
            <consortium name="The Broad Institute Genomics Platform"/>
            <person name="Neafsey D.E."/>
            <person name="Walton C."/>
            <person name="Walker B."/>
            <person name="Young S.K."/>
            <person name="Zeng Q."/>
            <person name="Gargeya S."/>
            <person name="Fitzgerald M."/>
            <person name="Haas B."/>
            <person name="Abouelleil A."/>
            <person name="Allen A.W."/>
            <person name="Alvarado L."/>
            <person name="Arachchi H.M."/>
            <person name="Berlin A.M."/>
            <person name="Chapman S.B."/>
            <person name="Gainer-Dewar J."/>
            <person name="Goldberg J."/>
            <person name="Griggs A."/>
            <person name="Gujja S."/>
            <person name="Hansen M."/>
            <person name="Howarth C."/>
            <person name="Imamovic A."/>
            <person name="Ireland A."/>
            <person name="Larimer J."/>
            <person name="McCowan C."/>
            <person name="Murphy C."/>
            <person name="Pearson M."/>
            <person name="Poon T.W."/>
            <person name="Priest M."/>
            <person name="Roberts A."/>
            <person name="Saif S."/>
            <person name="Shea T."/>
            <person name="Sisk P."/>
            <person name="Sykes S."/>
            <person name="Wortman J."/>
            <person name="Nusbaum C."/>
            <person name="Birren B."/>
        </authorList>
    </citation>
    <scope>NUCLEOTIDE SEQUENCE [LARGE SCALE GENOMIC DNA]</scope>
    <source>
        <strain evidence="3">WRAIR2</strain>
    </source>
</reference>
<evidence type="ECO:0000256" key="1">
    <source>
        <dbReference type="SAM" id="MobiDB-lite"/>
    </source>
</evidence>
<accession>A0A182NXA7</accession>
<dbReference type="Proteomes" id="UP000075884">
    <property type="component" value="Unassembled WGS sequence"/>
</dbReference>
<dbReference type="VEuPathDB" id="VectorBase:ADIR014491"/>
<keyword evidence="3" id="KW-1185">Reference proteome</keyword>
<evidence type="ECO:0000313" key="2">
    <source>
        <dbReference type="EnsemblMetazoa" id="ADIR014491-PB"/>
    </source>
</evidence>
<name>A0A182NXA7_9DIPT</name>
<feature type="region of interest" description="Disordered" evidence="1">
    <location>
        <begin position="24"/>
        <end position="46"/>
    </location>
</feature>
<feature type="compositionally biased region" description="Basic and acidic residues" evidence="1">
    <location>
        <begin position="197"/>
        <end position="215"/>
    </location>
</feature>
<organism evidence="2 3">
    <name type="scientific">Anopheles dirus</name>
    <dbReference type="NCBI Taxonomy" id="7168"/>
    <lineage>
        <taxon>Eukaryota</taxon>
        <taxon>Metazoa</taxon>
        <taxon>Ecdysozoa</taxon>
        <taxon>Arthropoda</taxon>
        <taxon>Hexapoda</taxon>
        <taxon>Insecta</taxon>
        <taxon>Pterygota</taxon>
        <taxon>Neoptera</taxon>
        <taxon>Endopterygota</taxon>
        <taxon>Diptera</taxon>
        <taxon>Nematocera</taxon>
        <taxon>Culicoidea</taxon>
        <taxon>Culicidae</taxon>
        <taxon>Anophelinae</taxon>
        <taxon>Anopheles</taxon>
    </lineage>
</organism>
<dbReference type="AlphaFoldDB" id="A0A182NXA7"/>
<protein>
    <submittedName>
        <fullName evidence="2">Uncharacterized protein</fullName>
    </submittedName>
</protein>
<dbReference type="EnsemblMetazoa" id="ADIR014491-RB">
    <property type="protein sequence ID" value="ADIR014491-PB"/>
    <property type="gene ID" value="ADIR014491"/>
</dbReference>
<proteinExistence type="predicted"/>
<reference evidence="2" key="2">
    <citation type="submission" date="2020-05" db="UniProtKB">
        <authorList>
            <consortium name="EnsemblMetazoa"/>
        </authorList>
    </citation>
    <scope>IDENTIFICATION</scope>
    <source>
        <strain evidence="2">WRAIR2</strain>
    </source>
</reference>